<dbReference type="GO" id="GO:0004308">
    <property type="term" value="F:exo-alpha-sialidase activity"/>
    <property type="evidence" value="ECO:0007669"/>
    <property type="project" value="InterPro"/>
</dbReference>
<dbReference type="PANTHER" id="PTHR10628">
    <property type="entry name" value="SIALIDASE"/>
    <property type="match status" value="1"/>
</dbReference>
<dbReference type="GO" id="GO:0005737">
    <property type="term" value="C:cytoplasm"/>
    <property type="evidence" value="ECO:0007669"/>
    <property type="project" value="TreeGrafter"/>
</dbReference>
<dbReference type="CDD" id="cd15482">
    <property type="entry name" value="Sialidase_non-viral"/>
    <property type="match status" value="1"/>
</dbReference>
<sequence length="717" mass="78897">MLSRVAAVMAPRTHNRRRVTGSSGRRREGRESERQRPNMSRRLFYSAVLPLVVVMWMCCNNCGAAPAEDSNSRDVQLPERVGVFLPQRTPVLPKEGAGPGEVKDSFNSPSVVSAGGVMVAIAEAWKEFPDPWSPTNVVEDADIVAGYINATEPWSSIAAEITSNKWNAHTVFAREAIKDGLRTAIRPTSLSKGNKLFFIVGSYLSTFDSTKQDWVNHDFDISVVTGEAMPSREGDPNKGILWGTPQSLFALITARTEHLGLNTFFGAGGSGILLENGWLVFPLTALREMVDTVFIIFSKNDGVDWEVATGTPPGYCTESLIFEWERKIMMIVEIVGGRKVFESVDMGNTWTEAPGILTRVRNRGPDSRDASFRVGALIIATIGRTKVMLYTQKGRLLGESKATAHYLWLTDNNRTLPLGPISVDDEKESTFSNSLLFSNNMLYFLHERGDRRNDGVFLSPLKEELDRINSIVNIWVLMDIFFSESSIPTDGLVAFLSDSATPNTWLDMYQCVNATVTNARKVPYGFKFSGPGSKGIWPVNRGELNRQYSFVDYNFSLVATAIIAATPTENTPLLGASLEDLGATNFIGLSCTVDKRWETVLNGAKTTSSKTCEPGKEHQVAIMLQDNRGVVCVDGEIVGSSETMSTLGTRAVQVSDFYFGGGKGENSVTLKDVFLYNRPLSFAELRKISKTDSSCMRGSISWLLLLGLWGFAALYGV</sequence>
<dbReference type="GO" id="GO:0009313">
    <property type="term" value="P:oligosaccharide catabolic process"/>
    <property type="evidence" value="ECO:0007669"/>
    <property type="project" value="TreeGrafter"/>
</dbReference>
<dbReference type="GO" id="GO:0006689">
    <property type="term" value="P:ganglioside catabolic process"/>
    <property type="evidence" value="ECO:0007669"/>
    <property type="project" value="TreeGrafter"/>
</dbReference>
<dbReference type="EMBL" id="AHKC01001174">
    <property type="protein sequence ID" value="EKF39487.1"/>
    <property type="molecule type" value="Genomic_DNA"/>
</dbReference>
<feature type="compositionally biased region" description="Basic and acidic residues" evidence="2">
    <location>
        <begin position="25"/>
        <end position="36"/>
    </location>
</feature>
<dbReference type="PANTHER" id="PTHR10628:SF30">
    <property type="entry name" value="EXO-ALPHA-SIALIDASE"/>
    <property type="match status" value="1"/>
</dbReference>
<evidence type="ECO:0000256" key="1">
    <source>
        <dbReference type="ARBA" id="ARBA00022737"/>
    </source>
</evidence>
<reference evidence="5 6" key="1">
    <citation type="journal article" date="2012" name="BMC Genomics">
        <title>Comparative genomic analysis of human infective Trypanosoma cruzi lineages with the bat-restricted subspecies T. cruzi marinkellei.</title>
        <authorList>
            <person name="Franzen O."/>
            <person name="Talavera-Lopez C."/>
            <person name="Ochaya S."/>
            <person name="Butler C.E."/>
            <person name="Messenger L.A."/>
            <person name="Lewis M.D."/>
            <person name="Llewellyn M.S."/>
            <person name="Marinkelle C.J."/>
            <person name="Tyler K.M."/>
            <person name="Miles M.A."/>
            <person name="Andersson B."/>
        </authorList>
    </citation>
    <scope>NUCLEOTIDE SEQUENCE [LARGE SCALE GENOMIC DNA]</scope>
    <source>
        <strain evidence="5 6">B7</strain>
    </source>
</reference>
<protein>
    <submittedName>
        <fullName evidence="5">Trans-sialidase, putative</fullName>
    </submittedName>
</protein>
<evidence type="ECO:0000313" key="5">
    <source>
        <dbReference type="EMBL" id="EKF39487.1"/>
    </source>
</evidence>
<evidence type="ECO:0000313" key="6">
    <source>
        <dbReference type="Proteomes" id="UP000007350"/>
    </source>
</evidence>
<dbReference type="InterPro" id="IPR008377">
    <property type="entry name" value="Sialidase_trypan"/>
</dbReference>
<dbReference type="SUPFAM" id="SSF49899">
    <property type="entry name" value="Concanavalin A-like lectins/glucanases"/>
    <property type="match status" value="1"/>
</dbReference>
<name>K2PEX6_TRYCR</name>
<feature type="domain" description="Trans-sialidase C-terminal" evidence="4">
    <location>
        <begin position="488"/>
        <end position="681"/>
    </location>
</feature>
<dbReference type="InterPro" id="IPR036278">
    <property type="entry name" value="Sialidase_sf"/>
</dbReference>
<dbReference type="Pfam" id="PF22925">
    <property type="entry name" value="TS_C"/>
    <property type="match status" value="1"/>
</dbReference>
<dbReference type="Pfam" id="PF13859">
    <property type="entry name" value="BNR_3"/>
    <property type="match status" value="1"/>
</dbReference>
<dbReference type="PRINTS" id="PR01803">
    <property type="entry name" value="TCSIALIDASE"/>
</dbReference>
<gene>
    <name evidence="5" type="ORF">MOQ_000284</name>
</gene>
<comment type="caution">
    <text evidence="5">The sequence shown here is derived from an EMBL/GenBank/DDBJ whole genome shotgun (WGS) entry which is preliminary data.</text>
</comment>
<keyword evidence="6" id="KW-1185">Reference proteome</keyword>
<keyword evidence="1" id="KW-0677">Repeat</keyword>
<evidence type="ECO:0000259" key="4">
    <source>
        <dbReference type="Pfam" id="PF22925"/>
    </source>
</evidence>
<dbReference type="InterPro" id="IPR011040">
    <property type="entry name" value="Sialidase"/>
</dbReference>
<feature type="domain" description="Sialidase" evidence="3">
    <location>
        <begin position="109"/>
        <end position="446"/>
    </location>
</feature>
<dbReference type="GO" id="GO:0016020">
    <property type="term" value="C:membrane"/>
    <property type="evidence" value="ECO:0007669"/>
    <property type="project" value="TreeGrafter"/>
</dbReference>
<dbReference type="SUPFAM" id="SSF50939">
    <property type="entry name" value="Sialidases"/>
    <property type="match status" value="1"/>
</dbReference>
<organism evidence="5 6">
    <name type="scientific">Trypanosoma cruzi marinkellei</name>
    <dbReference type="NCBI Taxonomy" id="85056"/>
    <lineage>
        <taxon>Eukaryota</taxon>
        <taxon>Discoba</taxon>
        <taxon>Euglenozoa</taxon>
        <taxon>Kinetoplastea</taxon>
        <taxon>Metakinetoplastina</taxon>
        <taxon>Trypanosomatida</taxon>
        <taxon>Trypanosomatidae</taxon>
        <taxon>Trypanosoma</taxon>
        <taxon>Schizotrypanum</taxon>
    </lineage>
</organism>
<evidence type="ECO:0000259" key="3">
    <source>
        <dbReference type="Pfam" id="PF13859"/>
    </source>
</evidence>
<dbReference type="Gene3D" id="2.120.10.10">
    <property type="match status" value="1"/>
</dbReference>
<dbReference type="InterPro" id="IPR013320">
    <property type="entry name" value="ConA-like_dom_sf"/>
</dbReference>
<dbReference type="InterPro" id="IPR026856">
    <property type="entry name" value="Sialidase_fam"/>
</dbReference>
<dbReference type="Proteomes" id="UP000007350">
    <property type="component" value="Unassembled WGS sequence"/>
</dbReference>
<accession>K2PEX6</accession>
<dbReference type="Gene3D" id="2.60.120.200">
    <property type="match status" value="1"/>
</dbReference>
<evidence type="ECO:0000256" key="2">
    <source>
        <dbReference type="SAM" id="MobiDB-lite"/>
    </source>
</evidence>
<dbReference type="AlphaFoldDB" id="K2PEX6"/>
<dbReference type="InterPro" id="IPR055239">
    <property type="entry name" value="TS_C"/>
</dbReference>
<proteinExistence type="predicted"/>
<feature type="region of interest" description="Disordered" evidence="2">
    <location>
        <begin position="1"/>
        <end position="36"/>
    </location>
</feature>
<dbReference type="OrthoDB" id="253663at2759"/>